<organism evidence="2 3">
    <name type="scientific">Araneus ventricosus</name>
    <name type="common">Orbweaver spider</name>
    <name type="synonym">Epeira ventricosa</name>
    <dbReference type="NCBI Taxonomy" id="182803"/>
    <lineage>
        <taxon>Eukaryota</taxon>
        <taxon>Metazoa</taxon>
        <taxon>Ecdysozoa</taxon>
        <taxon>Arthropoda</taxon>
        <taxon>Chelicerata</taxon>
        <taxon>Arachnida</taxon>
        <taxon>Araneae</taxon>
        <taxon>Araneomorphae</taxon>
        <taxon>Entelegynae</taxon>
        <taxon>Araneoidea</taxon>
        <taxon>Araneidae</taxon>
        <taxon>Araneus</taxon>
    </lineage>
</organism>
<feature type="compositionally biased region" description="Basic and acidic residues" evidence="1">
    <location>
        <begin position="12"/>
        <end position="31"/>
    </location>
</feature>
<name>A0A4Y2LHC7_ARAVE</name>
<dbReference type="EMBL" id="BGPR01005804">
    <property type="protein sequence ID" value="GBN13560.1"/>
    <property type="molecule type" value="Genomic_DNA"/>
</dbReference>
<sequence length="107" mass="12216">MRAAGNTPNTLPKEERSGMPRAPGEIRMDLQVSDHPEVEETIYVIMFVCECHDSNTDVPNLWYAYPWGYAKDQLGEYANSKLVMADTRKDKGFKKLQNFVSPKSCEK</sequence>
<feature type="compositionally biased region" description="Polar residues" evidence="1">
    <location>
        <begin position="1"/>
        <end position="10"/>
    </location>
</feature>
<reference evidence="2 3" key="1">
    <citation type="journal article" date="2019" name="Sci. Rep.">
        <title>Orb-weaving spider Araneus ventricosus genome elucidates the spidroin gene catalogue.</title>
        <authorList>
            <person name="Kono N."/>
            <person name="Nakamura H."/>
            <person name="Ohtoshi R."/>
            <person name="Moran D.A.P."/>
            <person name="Shinohara A."/>
            <person name="Yoshida Y."/>
            <person name="Fujiwara M."/>
            <person name="Mori M."/>
            <person name="Tomita M."/>
            <person name="Arakawa K."/>
        </authorList>
    </citation>
    <scope>NUCLEOTIDE SEQUENCE [LARGE SCALE GENOMIC DNA]</scope>
</reference>
<proteinExistence type="predicted"/>
<keyword evidence="3" id="KW-1185">Reference proteome</keyword>
<evidence type="ECO:0000256" key="1">
    <source>
        <dbReference type="SAM" id="MobiDB-lite"/>
    </source>
</evidence>
<evidence type="ECO:0000313" key="2">
    <source>
        <dbReference type="EMBL" id="GBN13560.1"/>
    </source>
</evidence>
<protein>
    <submittedName>
        <fullName evidence="2">Uncharacterized protein</fullName>
    </submittedName>
</protein>
<dbReference type="Proteomes" id="UP000499080">
    <property type="component" value="Unassembled WGS sequence"/>
</dbReference>
<evidence type="ECO:0000313" key="3">
    <source>
        <dbReference type="Proteomes" id="UP000499080"/>
    </source>
</evidence>
<feature type="region of interest" description="Disordered" evidence="1">
    <location>
        <begin position="1"/>
        <end position="31"/>
    </location>
</feature>
<dbReference type="AlphaFoldDB" id="A0A4Y2LHC7"/>
<comment type="caution">
    <text evidence="2">The sequence shown here is derived from an EMBL/GenBank/DDBJ whole genome shotgun (WGS) entry which is preliminary data.</text>
</comment>
<accession>A0A4Y2LHC7</accession>
<gene>
    <name evidence="2" type="ORF">AVEN_37386_1</name>
</gene>